<dbReference type="EMBL" id="CP059322">
    <property type="protein sequence ID" value="QLQ39873.1"/>
    <property type="molecule type" value="Genomic_DNA"/>
</dbReference>
<feature type="transmembrane region" description="Helical" evidence="2">
    <location>
        <begin position="46"/>
        <end position="67"/>
    </location>
</feature>
<organism evidence="3 4">
    <name type="scientific">Micromonospora robiginosa</name>
    <dbReference type="NCBI Taxonomy" id="2749844"/>
    <lineage>
        <taxon>Bacteria</taxon>
        <taxon>Bacillati</taxon>
        <taxon>Actinomycetota</taxon>
        <taxon>Actinomycetes</taxon>
        <taxon>Micromonosporales</taxon>
        <taxon>Micromonosporaceae</taxon>
        <taxon>Micromonospora</taxon>
    </lineage>
</organism>
<feature type="compositionally biased region" description="Low complexity" evidence="1">
    <location>
        <begin position="75"/>
        <end position="94"/>
    </location>
</feature>
<feature type="region of interest" description="Disordered" evidence="1">
    <location>
        <begin position="75"/>
        <end position="104"/>
    </location>
</feature>
<evidence type="ECO:0000313" key="4">
    <source>
        <dbReference type="Proteomes" id="UP000510844"/>
    </source>
</evidence>
<keyword evidence="2" id="KW-0472">Membrane</keyword>
<evidence type="ECO:0000256" key="2">
    <source>
        <dbReference type="SAM" id="Phobius"/>
    </source>
</evidence>
<proteinExistence type="predicted"/>
<reference evidence="3 4" key="2">
    <citation type="journal article" date="2021" name="Mar. Drugs">
        <title>A New Micromonospora Strain with Antibiotic Activity Isolated from the Microbiome of a Mid-Atlantic Deep-Sea Sponge.</title>
        <authorList>
            <person name="Back C.R."/>
            <person name="Stennett H.L."/>
            <person name="Williams S.E."/>
            <person name="Wang L."/>
            <person name="Ojeda Gomez J."/>
            <person name="Abdulle O.M."/>
            <person name="Duffy T."/>
            <person name="Neal C."/>
            <person name="Mantell J."/>
            <person name="Jepson M.A."/>
            <person name="Hendry K.R."/>
            <person name="Powell D."/>
            <person name="Stach J.E.M."/>
            <person name="Essex-Lopresti A.E."/>
            <person name="Willis C.L."/>
            <person name="Curnow P."/>
            <person name="Race P.R."/>
        </authorList>
    </citation>
    <scope>NUCLEOTIDE SEQUENCE [LARGE SCALE GENOMIC DNA]</scope>
    <source>
        <strain evidence="3 4">28ISP2-46</strain>
    </source>
</reference>
<name>A0A7L6BD46_9ACTN</name>
<gene>
    <name evidence="3" type="ORF">H1D33_14220</name>
</gene>
<protein>
    <submittedName>
        <fullName evidence="3">Uncharacterized protein</fullName>
    </submittedName>
</protein>
<feature type="region of interest" description="Disordered" evidence="1">
    <location>
        <begin position="291"/>
        <end position="313"/>
    </location>
</feature>
<dbReference type="AlphaFoldDB" id="A0A7L6BD46"/>
<keyword evidence="4" id="KW-1185">Reference proteome</keyword>
<evidence type="ECO:0000256" key="1">
    <source>
        <dbReference type="SAM" id="MobiDB-lite"/>
    </source>
</evidence>
<dbReference type="RefSeq" id="WP_181572246.1">
    <property type="nucleotide sequence ID" value="NZ_CP059322.2"/>
</dbReference>
<keyword evidence="2" id="KW-0812">Transmembrane</keyword>
<feature type="compositionally biased region" description="Basic and acidic residues" evidence="1">
    <location>
        <begin position="292"/>
        <end position="310"/>
    </location>
</feature>
<dbReference type="Proteomes" id="UP000510844">
    <property type="component" value="Chromosome"/>
</dbReference>
<sequence>MTSERPTADHAGPDGYPDWLHRLEREIRPGPVVRLRIWCRRRARRLLAATGVLLLLAGLLGAGGYGYRQFRRPAAATPPAGGATSPAAGTSTAPTPAPGVFAGTPAADWPAGPAGIAWPTAGPTEGFTTAEVSAGLARVRAAMLTARLDRAFMTGDSPTPLLRHFAPAARELVRKDWSTATIDTYATRLAPDARLATDRPRAKGTVTWRGVRDEVGARALEVTSNVVWVYGFRDLDSRTGHSVVVLHDEVVWRLPRAGDVRRSDRGLWLHRMSSYAWGVDCDAIRHGLIRPGRADPDAPRSPEDPDKLYDPAHPIRLPVSC</sequence>
<reference evidence="4" key="1">
    <citation type="submission" date="2020-07" db="EMBL/GenBank/DDBJ databases">
        <title>A new Micromonospora strain with potent antibiotic activity isolated from the microbiome of a mid-Atlantic deep-sea sponge.</title>
        <authorList>
            <person name="Back C.R."/>
            <person name="Stennett H.L."/>
            <person name="Williams S.E."/>
            <person name="Wang L."/>
            <person name="Ojeda Gomez J."/>
            <person name="Abdulle O.M."/>
            <person name="Duffy T."/>
            <person name="Hendry K.R."/>
            <person name="Powell D."/>
            <person name="Stach J.E."/>
            <person name="Essex-Lopresti A.E."/>
            <person name="Willis C.L."/>
            <person name="Curnow P."/>
            <person name="Race P.R."/>
        </authorList>
    </citation>
    <scope>NUCLEOTIDE SEQUENCE [LARGE SCALE GENOMIC DNA]</scope>
    <source>
        <strain evidence="4">28ISP2-46</strain>
    </source>
</reference>
<keyword evidence="2" id="KW-1133">Transmembrane helix</keyword>
<dbReference type="KEGG" id="mfeu:H1D33_14220"/>
<accession>A0A7L6BD46</accession>
<evidence type="ECO:0000313" key="3">
    <source>
        <dbReference type="EMBL" id="QLQ39873.1"/>
    </source>
</evidence>